<feature type="region of interest" description="Disordered" evidence="1">
    <location>
        <begin position="80"/>
        <end position="101"/>
    </location>
</feature>
<evidence type="ECO:0000313" key="3">
    <source>
        <dbReference type="Proteomes" id="UP000217790"/>
    </source>
</evidence>
<proteinExistence type="predicted"/>
<evidence type="ECO:0000313" key="2">
    <source>
        <dbReference type="EMBL" id="PBK86684.1"/>
    </source>
</evidence>
<name>A0A2H3CYX2_ARMGA</name>
<sequence length="163" mass="17935">MAEEILWSLRLRAQNGNPTSDDGIDGAPMTECRTDINKTDLAHIETPNSYRRRCIDDENLQEVGKYDVDEFTEIKTEARRCGSSSEAIQRQTIEKDASSDGGREWPGLFISAKQPFLVDCDDPSLSFAIADIVSLDDDGSLGDWTFLPTNPESGAPNGATFSL</sequence>
<dbReference type="Proteomes" id="UP000217790">
    <property type="component" value="Unassembled WGS sequence"/>
</dbReference>
<protein>
    <submittedName>
        <fullName evidence="2">Uncharacterized protein</fullName>
    </submittedName>
</protein>
<dbReference type="AlphaFoldDB" id="A0A2H3CYX2"/>
<feature type="compositionally biased region" description="Basic and acidic residues" evidence="1">
    <location>
        <begin position="92"/>
        <end position="101"/>
    </location>
</feature>
<reference evidence="3" key="1">
    <citation type="journal article" date="2017" name="Nat. Ecol. Evol.">
        <title>Genome expansion and lineage-specific genetic innovations in the forest pathogenic fungi Armillaria.</title>
        <authorList>
            <person name="Sipos G."/>
            <person name="Prasanna A.N."/>
            <person name="Walter M.C."/>
            <person name="O'Connor E."/>
            <person name="Balint B."/>
            <person name="Krizsan K."/>
            <person name="Kiss B."/>
            <person name="Hess J."/>
            <person name="Varga T."/>
            <person name="Slot J."/>
            <person name="Riley R."/>
            <person name="Boka B."/>
            <person name="Rigling D."/>
            <person name="Barry K."/>
            <person name="Lee J."/>
            <person name="Mihaltcheva S."/>
            <person name="LaButti K."/>
            <person name="Lipzen A."/>
            <person name="Waldron R."/>
            <person name="Moloney N.M."/>
            <person name="Sperisen C."/>
            <person name="Kredics L."/>
            <person name="Vagvoelgyi C."/>
            <person name="Patrignani A."/>
            <person name="Fitzpatrick D."/>
            <person name="Nagy I."/>
            <person name="Doyle S."/>
            <person name="Anderson J.B."/>
            <person name="Grigoriev I.V."/>
            <person name="Gueldener U."/>
            <person name="Muensterkoetter M."/>
            <person name="Nagy L.G."/>
        </authorList>
    </citation>
    <scope>NUCLEOTIDE SEQUENCE [LARGE SCALE GENOMIC DNA]</scope>
    <source>
        <strain evidence="3">Ar21-2</strain>
    </source>
</reference>
<evidence type="ECO:0000256" key="1">
    <source>
        <dbReference type="SAM" id="MobiDB-lite"/>
    </source>
</evidence>
<dbReference type="InParanoid" id="A0A2H3CYX2"/>
<keyword evidence="3" id="KW-1185">Reference proteome</keyword>
<feature type="compositionally biased region" description="Polar residues" evidence="1">
    <location>
        <begin position="82"/>
        <end position="91"/>
    </location>
</feature>
<dbReference type="EMBL" id="KZ293682">
    <property type="protein sequence ID" value="PBK86684.1"/>
    <property type="molecule type" value="Genomic_DNA"/>
</dbReference>
<organism evidence="2 3">
    <name type="scientific">Armillaria gallica</name>
    <name type="common">Bulbous honey fungus</name>
    <name type="synonym">Armillaria bulbosa</name>
    <dbReference type="NCBI Taxonomy" id="47427"/>
    <lineage>
        <taxon>Eukaryota</taxon>
        <taxon>Fungi</taxon>
        <taxon>Dikarya</taxon>
        <taxon>Basidiomycota</taxon>
        <taxon>Agaricomycotina</taxon>
        <taxon>Agaricomycetes</taxon>
        <taxon>Agaricomycetidae</taxon>
        <taxon>Agaricales</taxon>
        <taxon>Marasmiineae</taxon>
        <taxon>Physalacriaceae</taxon>
        <taxon>Armillaria</taxon>
    </lineage>
</organism>
<gene>
    <name evidence="2" type="ORF">ARMGADRAFT_1086195</name>
</gene>
<accession>A0A2H3CYX2</accession>